<dbReference type="Proteomes" id="UP000008871">
    <property type="component" value="Chromosome"/>
</dbReference>
<dbReference type="InterPro" id="IPR001173">
    <property type="entry name" value="Glyco_trans_2-like"/>
</dbReference>
<organism evidence="2 3">
    <name type="scientific">Alcanivorax borkumensis (strain ATCC 700651 / DSM 11573 / NCIMB 13689 / SK2)</name>
    <dbReference type="NCBI Taxonomy" id="393595"/>
    <lineage>
        <taxon>Bacteria</taxon>
        <taxon>Pseudomonadati</taxon>
        <taxon>Pseudomonadota</taxon>
        <taxon>Gammaproteobacteria</taxon>
        <taxon>Oceanospirillales</taxon>
        <taxon>Alcanivoracaceae</taxon>
        <taxon>Alcanivorax</taxon>
    </lineage>
</organism>
<dbReference type="HOGENOM" id="CLU_025996_0_3_6"/>
<protein>
    <submittedName>
        <fullName evidence="2">Glycosyl transferase, group 2 family protein, putative</fullName>
    </submittedName>
</protein>
<proteinExistence type="predicted"/>
<dbReference type="AlphaFoldDB" id="Q0VR09"/>
<dbReference type="STRING" id="393595.ABO_0941"/>
<dbReference type="GO" id="GO:0016758">
    <property type="term" value="F:hexosyltransferase activity"/>
    <property type="evidence" value="ECO:0007669"/>
    <property type="project" value="UniProtKB-ARBA"/>
</dbReference>
<reference evidence="2 3" key="1">
    <citation type="journal article" date="2006" name="Nat. Biotechnol.">
        <title>Genome sequence of the ubiquitous hydrocarbon-degrading marine bacterium Alcanivorax borkumensis.</title>
        <authorList>
            <person name="Schneiker S."/>
            <person name="Martins dos Santos V.A.P."/>
            <person name="Bartels D."/>
            <person name="Bekel T."/>
            <person name="Brecht M."/>
            <person name="Buhrmester J."/>
            <person name="Chernikova T.N."/>
            <person name="Denaro R."/>
            <person name="Ferrer M."/>
            <person name="Gertler C."/>
            <person name="Goesmann A."/>
            <person name="Golyshina O.V."/>
            <person name="Kaminski F."/>
            <person name="Khachane A.N."/>
            <person name="Lang S."/>
            <person name="Linke B."/>
            <person name="McHardy A.C."/>
            <person name="Meyer F."/>
            <person name="Nechitaylo T."/>
            <person name="Puehler A."/>
            <person name="Regenhardt D."/>
            <person name="Rupp O."/>
            <person name="Sabirova J.S."/>
            <person name="Selbitschka W."/>
            <person name="Yakimov M.M."/>
            <person name="Timmis K.N."/>
            <person name="Vorhoelter F.-J."/>
            <person name="Weidner S."/>
            <person name="Kaiser O."/>
            <person name="Golyshin P.N."/>
        </authorList>
    </citation>
    <scope>NUCLEOTIDE SEQUENCE [LARGE SCALE GENOMIC DNA]</scope>
    <source>
        <strain evidence="3">ATCC 700651 / DSM 11573 / NCIMB 13689 / SK2</strain>
    </source>
</reference>
<name>Q0VR09_ALCBS</name>
<dbReference type="OrthoDB" id="9801954at2"/>
<keyword evidence="3" id="KW-1185">Reference proteome</keyword>
<evidence type="ECO:0000313" key="2">
    <source>
        <dbReference type="EMBL" id="CAL16389.1"/>
    </source>
</evidence>
<dbReference type="EMBL" id="AM286690">
    <property type="protein sequence ID" value="CAL16389.1"/>
    <property type="molecule type" value="Genomic_DNA"/>
</dbReference>
<dbReference type="PANTHER" id="PTHR22916:SF3">
    <property type="entry name" value="UDP-GLCNAC:BETAGAL BETA-1,3-N-ACETYLGLUCOSAMINYLTRANSFERASE-LIKE PROTEIN 1"/>
    <property type="match status" value="1"/>
</dbReference>
<sequence length="274" mass="31310">MDVNMIPEVSIITPCYNARHTLARTIESVLSQNFLSWELLLVDDKSTDDTDQHAQAFCDRDNRIKLIRLKENSGAAVARNRGIASARGRYIAFIDADDEWHKDKLSIQISQMKEQGWPLSYTAYTRINPEGACINTVGVPPTIHYRQLLKTNYIGCSTAVYDSEQLGKVFMPELRKRQDFGLWLKILKKTTSGYGINLALTRYCVHQDSLSSNKRNTAGYNWRLYRDEEQLNAIMASYYFANYALRGVLRSRFPKLALFLGIHFPVPAQSSNAR</sequence>
<dbReference type="CAZy" id="GT2">
    <property type="family name" value="Glycosyltransferase Family 2"/>
</dbReference>
<evidence type="ECO:0000259" key="1">
    <source>
        <dbReference type="Pfam" id="PF00535"/>
    </source>
</evidence>
<accession>Q0VR09</accession>
<dbReference type="InterPro" id="IPR029044">
    <property type="entry name" value="Nucleotide-diphossugar_trans"/>
</dbReference>
<keyword evidence="2" id="KW-0808">Transferase</keyword>
<dbReference type="PANTHER" id="PTHR22916">
    <property type="entry name" value="GLYCOSYLTRANSFERASE"/>
    <property type="match status" value="1"/>
</dbReference>
<dbReference type="Pfam" id="PF00535">
    <property type="entry name" value="Glycos_transf_2"/>
    <property type="match status" value="1"/>
</dbReference>
<dbReference type="KEGG" id="abo:ABO_0941"/>
<evidence type="ECO:0000313" key="3">
    <source>
        <dbReference type="Proteomes" id="UP000008871"/>
    </source>
</evidence>
<gene>
    <name evidence="2" type="ordered locus">ABO_0941</name>
</gene>
<dbReference type="CDD" id="cd00761">
    <property type="entry name" value="Glyco_tranf_GTA_type"/>
    <property type="match status" value="1"/>
</dbReference>
<dbReference type="SUPFAM" id="SSF53448">
    <property type="entry name" value="Nucleotide-diphospho-sugar transferases"/>
    <property type="match status" value="1"/>
</dbReference>
<dbReference type="eggNOG" id="COG0463">
    <property type="taxonomic scope" value="Bacteria"/>
</dbReference>
<dbReference type="Gene3D" id="3.90.550.10">
    <property type="entry name" value="Spore Coat Polysaccharide Biosynthesis Protein SpsA, Chain A"/>
    <property type="match status" value="1"/>
</dbReference>
<feature type="domain" description="Glycosyltransferase 2-like" evidence="1">
    <location>
        <begin position="10"/>
        <end position="115"/>
    </location>
</feature>